<dbReference type="Proteomes" id="UP000292957">
    <property type="component" value="Unassembled WGS sequence"/>
</dbReference>
<gene>
    <name evidence="3" type="ORF">BD311DRAFT_68559</name>
</gene>
<dbReference type="AlphaFoldDB" id="A0A4Q9MBF3"/>
<feature type="region of interest" description="Disordered" evidence="1">
    <location>
        <begin position="72"/>
        <end position="99"/>
    </location>
</feature>
<evidence type="ECO:0000313" key="3">
    <source>
        <dbReference type="EMBL" id="TBU23598.1"/>
    </source>
</evidence>
<dbReference type="EMBL" id="ML143500">
    <property type="protein sequence ID" value="TBU23598.1"/>
    <property type="molecule type" value="Genomic_DNA"/>
</dbReference>
<name>A0A4Q9MBF3_9APHY</name>
<protein>
    <submittedName>
        <fullName evidence="3">Uncharacterized protein</fullName>
    </submittedName>
</protein>
<accession>A0A4Q9MBF3</accession>
<proteinExistence type="predicted"/>
<evidence type="ECO:0000256" key="2">
    <source>
        <dbReference type="SAM" id="Phobius"/>
    </source>
</evidence>
<organism evidence="3">
    <name type="scientific">Dichomitus squalens</name>
    <dbReference type="NCBI Taxonomy" id="114155"/>
    <lineage>
        <taxon>Eukaryota</taxon>
        <taxon>Fungi</taxon>
        <taxon>Dikarya</taxon>
        <taxon>Basidiomycota</taxon>
        <taxon>Agaricomycotina</taxon>
        <taxon>Agaricomycetes</taxon>
        <taxon>Polyporales</taxon>
        <taxon>Polyporaceae</taxon>
        <taxon>Dichomitus</taxon>
    </lineage>
</organism>
<reference evidence="3" key="1">
    <citation type="submission" date="2019-01" db="EMBL/GenBank/DDBJ databases">
        <title>Draft genome sequences of three monokaryotic isolates of the white-rot basidiomycete fungus Dichomitus squalens.</title>
        <authorList>
            <consortium name="DOE Joint Genome Institute"/>
            <person name="Lopez S.C."/>
            <person name="Andreopoulos B."/>
            <person name="Pangilinan J."/>
            <person name="Lipzen A."/>
            <person name="Riley R."/>
            <person name="Ahrendt S."/>
            <person name="Ng V."/>
            <person name="Barry K."/>
            <person name="Daum C."/>
            <person name="Grigoriev I.V."/>
            <person name="Hilden K.S."/>
            <person name="Makela M.R."/>
            <person name="de Vries R.P."/>
        </authorList>
    </citation>
    <scope>NUCLEOTIDE SEQUENCE [LARGE SCALE GENOMIC DNA]</scope>
    <source>
        <strain evidence="3">OM18370.1</strain>
    </source>
</reference>
<keyword evidence="2" id="KW-0472">Membrane</keyword>
<keyword evidence="2" id="KW-1133">Transmembrane helix</keyword>
<evidence type="ECO:0000256" key="1">
    <source>
        <dbReference type="SAM" id="MobiDB-lite"/>
    </source>
</evidence>
<keyword evidence="2" id="KW-0812">Transmembrane</keyword>
<sequence length="123" mass="13784">MAVYALLDSSVVYLPYFFSTELVVWCLVCGGYLKWCVRISMIFWLAVLVCNHQVSFCPGRKIARMYLHAPRSSSSTRYGSSSSSDQLSHQAARDEERRDQAVELDLEAQNASTAVRCTHLGGL</sequence>
<feature type="transmembrane region" description="Helical" evidence="2">
    <location>
        <begin position="12"/>
        <end position="33"/>
    </location>
</feature>
<feature type="compositionally biased region" description="Low complexity" evidence="1">
    <location>
        <begin position="72"/>
        <end position="84"/>
    </location>
</feature>